<dbReference type="PANTHER" id="PTHR32379:SF1">
    <property type="entry name" value="GUANIDINOACETATE N-METHYLTRANSFERASE"/>
    <property type="match status" value="1"/>
</dbReference>
<dbReference type="PROSITE" id="PS51559">
    <property type="entry name" value="SAM_RMT2"/>
    <property type="match status" value="1"/>
</dbReference>
<gene>
    <name evidence="6" type="ORF">TrLO_g10033</name>
</gene>
<dbReference type="PANTHER" id="PTHR32379">
    <property type="entry name" value="GUANIDINOACETATE N-METHYLTRANSFERASE"/>
    <property type="match status" value="1"/>
</dbReference>
<sequence length="392" mass="43961">MLLPTQAEVLEFHKLLATSLEANLSSGGSAGPSPDLLAAATKNPGLIYQANEIDGVTPLIVSAKDMEHSKWLLEEGAPWNAVDRAGKCAGNHSTDHNIQPLIDLHCTHATRSELILSQTLRNGFNILNVNEAKESTDIDYAPCTKKDYLQRDIKYSGTDQLLDSDNDAVMMEWERPLMSLHSEIICQPCTLPRVVLNVGFGMGIIDTFIQERLTDKDTHVIIEAHPGVYAKMKADGWCDKPNVIVKFGKWQDVMEEFGGAYFTGIFFDTYAESHLDMEDFHAELPRILKRGGIYSFFNGLCPDNIFFHGVACNCVKIQLESLEFEVEFEGCEIKVKEGDWEGTRRKYWHFDQYFLPVCRYLGEGGGKGGGGEEKEEKEEEEKNVPPSKKQKT</sequence>
<keyword evidence="3" id="KW-0949">S-adenosyl-L-methionine</keyword>
<dbReference type="SUPFAM" id="SSF53335">
    <property type="entry name" value="S-adenosyl-L-methionine-dependent methyltransferases"/>
    <property type="match status" value="1"/>
</dbReference>
<organism evidence="6 7">
    <name type="scientific">Triparma laevis f. longispina</name>
    <dbReference type="NCBI Taxonomy" id="1714387"/>
    <lineage>
        <taxon>Eukaryota</taxon>
        <taxon>Sar</taxon>
        <taxon>Stramenopiles</taxon>
        <taxon>Ochrophyta</taxon>
        <taxon>Bolidophyceae</taxon>
        <taxon>Parmales</taxon>
        <taxon>Triparmaceae</taxon>
        <taxon>Triparma</taxon>
    </lineage>
</organism>
<comment type="caution">
    <text evidence="6">The sequence shown here is derived from an EMBL/GenBank/DDBJ whole genome shotgun (WGS) entry which is preliminary data.</text>
</comment>
<feature type="region of interest" description="Disordered" evidence="4">
    <location>
        <begin position="366"/>
        <end position="392"/>
    </location>
</feature>
<feature type="domain" description="RMT2" evidence="5">
    <location>
        <begin position="141"/>
        <end position="392"/>
    </location>
</feature>
<dbReference type="GO" id="GO:0032259">
    <property type="term" value="P:methylation"/>
    <property type="evidence" value="ECO:0007669"/>
    <property type="project" value="UniProtKB-KW"/>
</dbReference>
<dbReference type="AlphaFoldDB" id="A0A9W7DYF6"/>
<proteinExistence type="predicted"/>
<accession>A0A9W7DYF6</accession>
<dbReference type="OrthoDB" id="19014at2759"/>
<dbReference type="InterPro" id="IPR026480">
    <property type="entry name" value="RMT2_dom"/>
</dbReference>
<evidence type="ECO:0000256" key="3">
    <source>
        <dbReference type="ARBA" id="ARBA00022691"/>
    </source>
</evidence>
<dbReference type="Proteomes" id="UP001165122">
    <property type="component" value="Unassembled WGS sequence"/>
</dbReference>
<evidence type="ECO:0000313" key="6">
    <source>
        <dbReference type="EMBL" id="GMH59403.1"/>
    </source>
</evidence>
<dbReference type="GO" id="GO:0005737">
    <property type="term" value="C:cytoplasm"/>
    <property type="evidence" value="ECO:0007669"/>
    <property type="project" value="TreeGrafter"/>
</dbReference>
<evidence type="ECO:0000256" key="1">
    <source>
        <dbReference type="ARBA" id="ARBA00022603"/>
    </source>
</evidence>
<dbReference type="EMBL" id="BRXW01000489">
    <property type="protein sequence ID" value="GMH59403.1"/>
    <property type="molecule type" value="Genomic_DNA"/>
</dbReference>
<name>A0A9W7DYF6_9STRA</name>
<protein>
    <recommendedName>
        <fullName evidence="5">RMT2 domain-containing protein</fullName>
    </recommendedName>
</protein>
<keyword evidence="2" id="KW-0808">Transferase</keyword>
<evidence type="ECO:0000256" key="4">
    <source>
        <dbReference type="SAM" id="MobiDB-lite"/>
    </source>
</evidence>
<dbReference type="GO" id="GO:0008757">
    <property type="term" value="F:S-adenosylmethionine-dependent methyltransferase activity"/>
    <property type="evidence" value="ECO:0007669"/>
    <property type="project" value="TreeGrafter"/>
</dbReference>
<dbReference type="GO" id="GO:0005634">
    <property type="term" value="C:nucleus"/>
    <property type="evidence" value="ECO:0007669"/>
    <property type="project" value="TreeGrafter"/>
</dbReference>
<evidence type="ECO:0000313" key="7">
    <source>
        <dbReference type="Proteomes" id="UP001165122"/>
    </source>
</evidence>
<dbReference type="Gene3D" id="3.40.50.150">
    <property type="entry name" value="Vaccinia Virus protein VP39"/>
    <property type="match status" value="1"/>
</dbReference>
<dbReference type="InterPro" id="IPR029063">
    <property type="entry name" value="SAM-dependent_MTases_sf"/>
</dbReference>
<evidence type="ECO:0000256" key="2">
    <source>
        <dbReference type="ARBA" id="ARBA00022679"/>
    </source>
</evidence>
<keyword evidence="1" id="KW-0489">Methyltransferase</keyword>
<dbReference type="InterPro" id="IPR051038">
    <property type="entry name" value="RMT2/GAMT_Mtase"/>
</dbReference>
<evidence type="ECO:0000259" key="5">
    <source>
        <dbReference type="PROSITE" id="PS51559"/>
    </source>
</evidence>
<keyword evidence="7" id="KW-1185">Reference proteome</keyword>
<reference evidence="7" key="1">
    <citation type="journal article" date="2023" name="Commun. Biol.">
        <title>Genome analysis of Parmales, the sister group of diatoms, reveals the evolutionary specialization of diatoms from phago-mixotrophs to photoautotrophs.</title>
        <authorList>
            <person name="Ban H."/>
            <person name="Sato S."/>
            <person name="Yoshikawa S."/>
            <person name="Yamada K."/>
            <person name="Nakamura Y."/>
            <person name="Ichinomiya M."/>
            <person name="Sato N."/>
            <person name="Blanc-Mathieu R."/>
            <person name="Endo H."/>
            <person name="Kuwata A."/>
            <person name="Ogata H."/>
        </authorList>
    </citation>
    <scope>NUCLEOTIDE SEQUENCE [LARGE SCALE GENOMIC DNA]</scope>
    <source>
        <strain evidence="7">NIES 3700</strain>
    </source>
</reference>